<dbReference type="Proteomes" id="UP001280121">
    <property type="component" value="Unassembled WGS sequence"/>
</dbReference>
<gene>
    <name evidence="3" type="ORF">Ddye_032249</name>
</gene>
<comment type="similarity">
    <text evidence="1">Belongs to the UDP-glycosyltransferase family.</text>
</comment>
<evidence type="ECO:0000256" key="1">
    <source>
        <dbReference type="ARBA" id="ARBA00009995"/>
    </source>
</evidence>
<keyword evidence="2" id="KW-0808">Transferase</keyword>
<dbReference type="GO" id="GO:0080043">
    <property type="term" value="F:quercetin 3-O-glucosyltransferase activity"/>
    <property type="evidence" value="ECO:0007669"/>
    <property type="project" value="TreeGrafter"/>
</dbReference>
<evidence type="ECO:0000313" key="4">
    <source>
        <dbReference type="Proteomes" id="UP001280121"/>
    </source>
</evidence>
<comment type="caution">
    <text evidence="3">The sequence shown here is derived from an EMBL/GenBank/DDBJ whole genome shotgun (WGS) entry which is preliminary data.</text>
</comment>
<evidence type="ECO:0000313" key="3">
    <source>
        <dbReference type="EMBL" id="KAK2637457.1"/>
    </source>
</evidence>
<keyword evidence="4" id="KW-1185">Reference proteome</keyword>
<dbReference type="PANTHER" id="PTHR11926:SF1392">
    <property type="entry name" value="GLYCOSYLTRANSFERASE"/>
    <property type="match status" value="1"/>
</dbReference>
<dbReference type="Gene3D" id="3.40.50.2000">
    <property type="entry name" value="Glycogen Phosphorylase B"/>
    <property type="match status" value="2"/>
</dbReference>
<sequence>MICWPYFPDQQVNSRFMGEVLRLGLDMKDVYDRKFMEKMVNVLMVERREEIVKSTNKMAKLAKKSMSDGGSSSCNLDRMMENIRLMSV</sequence>
<accession>A0AAD9WP84</accession>
<proteinExistence type="inferred from homology"/>
<organism evidence="3 4">
    <name type="scientific">Dipteronia dyeriana</name>
    <dbReference type="NCBI Taxonomy" id="168575"/>
    <lineage>
        <taxon>Eukaryota</taxon>
        <taxon>Viridiplantae</taxon>
        <taxon>Streptophyta</taxon>
        <taxon>Embryophyta</taxon>
        <taxon>Tracheophyta</taxon>
        <taxon>Spermatophyta</taxon>
        <taxon>Magnoliopsida</taxon>
        <taxon>eudicotyledons</taxon>
        <taxon>Gunneridae</taxon>
        <taxon>Pentapetalae</taxon>
        <taxon>rosids</taxon>
        <taxon>malvids</taxon>
        <taxon>Sapindales</taxon>
        <taxon>Sapindaceae</taxon>
        <taxon>Hippocastanoideae</taxon>
        <taxon>Acereae</taxon>
        <taxon>Dipteronia</taxon>
    </lineage>
</organism>
<keyword evidence="2" id="KW-0328">Glycosyltransferase</keyword>
<evidence type="ECO:0000256" key="2">
    <source>
        <dbReference type="ARBA" id="ARBA00022676"/>
    </source>
</evidence>
<dbReference type="AlphaFoldDB" id="A0AAD9WP84"/>
<dbReference type="GO" id="GO:0080044">
    <property type="term" value="F:quercetin 7-O-glucosyltransferase activity"/>
    <property type="evidence" value="ECO:0007669"/>
    <property type="project" value="TreeGrafter"/>
</dbReference>
<dbReference type="SUPFAM" id="SSF53756">
    <property type="entry name" value="UDP-Glycosyltransferase/glycogen phosphorylase"/>
    <property type="match status" value="1"/>
</dbReference>
<dbReference type="PANTHER" id="PTHR11926">
    <property type="entry name" value="GLUCOSYL/GLUCURONOSYL TRANSFERASES"/>
    <property type="match status" value="1"/>
</dbReference>
<name>A0AAD9WP84_9ROSI</name>
<dbReference type="EMBL" id="JANJYI010000009">
    <property type="protein sequence ID" value="KAK2637457.1"/>
    <property type="molecule type" value="Genomic_DNA"/>
</dbReference>
<reference evidence="3" key="1">
    <citation type="journal article" date="2023" name="Plant J.">
        <title>Genome sequences and population genomics provide insights into the demographic history, inbreeding, and mutation load of two 'living fossil' tree species of Dipteronia.</title>
        <authorList>
            <person name="Feng Y."/>
            <person name="Comes H.P."/>
            <person name="Chen J."/>
            <person name="Zhu S."/>
            <person name="Lu R."/>
            <person name="Zhang X."/>
            <person name="Li P."/>
            <person name="Qiu J."/>
            <person name="Olsen K.M."/>
            <person name="Qiu Y."/>
        </authorList>
    </citation>
    <scope>NUCLEOTIDE SEQUENCE</scope>
    <source>
        <strain evidence="3">KIB01</strain>
    </source>
</reference>
<protein>
    <submittedName>
        <fullName evidence="3">Uncharacterized protein</fullName>
    </submittedName>
</protein>